<evidence type="ECO:0000313" key="7">
    <source>
        <dbReference type="EMBL" id="KAF5317528.1"/>
    </source>
</evidence>
<name>A0A8H5B7P1_9AGAR</name>
<dbReference type="AlphaFoldDB" id="A0A8H5B7P1"/>
<dbReference type="InterPro" id="IPR002893">
    <property type="entry name" value="Znf_MYND"/>
</dbReference>
<evidence type="ECO:0000313" key="8">
    <source>
        <dbReference type="Proteomes" id="UP000567179"/>
    </source>
</evidence>
<dbReference type="PROSITE" id="PS50865">
    <property type="entry name" value="ZF_MYND_2"/>
    <property type="match status" value="1"/>
</dbReference>
<evidence type="ECO:0000256" key="2">
    <source>
        <dbReference type="ARBA" id="ARBA00022771"/>
    </source>
</evidence>
<gene>
    <name evidence="7" type="ORF">D9619_013194</name>
</gene>
<evidence type="ECO:0000259" key="6">
    <source>
        <dbReference type="PROSITE" id="PS50865"/>
    </source>
</evidence>
<dbReference type="Proteomes" id="UP000567179">
    <property type="component" value="Unassembled WGS sequence"/>
</dbReference>
<evidence type="ECO:0000256" key="4">
    <source>
        <dbReference type="PROSITE-ProRule" id="PRU00134"/>
    </source>
</evidence>
<dbReference type="PROSITE" id="PS01360">
    <property type="entry name" value="ZF_MYND_1"/>
    <property type="match status" value="1"/>
</dbReference>
<proteinExistence type="predicted"/>
<evidence type="ECO:0000256" key="3">
    <source>
        <dbReference type="ARBA" id="ARBA00022833"/>
    </source>
</evidence>
<evidence type="ECO:0000256" key="1">
    <source>
        <dbReference type="ARBA" id="ARBA00022723"/>
    </source>
</evidence>
<dbReference type="EMBL" id="JAACJJ010000033">
    <property type="protein sequence ID" value="KAF5317528.1"/>
    <property type="molecule type" value="Genomic_DNA"/>
</dbReference>
<dbReference type="SUPFAM" id="SSF144232">
    <property type="entry name" value="HIT/MYND zinc finger-like"/>
    <property type="match status" value="1"/>
</dbReference>
<reference evidence="7 8" key="1">
    <citation type="journal article" date="2020" name="ISME J.">
        <title>Uncovering the hidden diversity of litter-decomposition mechanisms in mushroom-forming fungi.</title>
        <authorList>
            <person name="Floudas D."/>
            <person name="Bentzer J."/>
            <person name="Ahren D."/>
            <person name="Johansson T."/>
            <person name="Persson P."/>
            <person name="Tunlid A."/>
        </authorList>
    </citation>
    <scope>NUCLEOTIDE SEQUENCE [LARGE SCALE GENOMIC DNA]</scope>
    <source>
        <strain evidence="7 8">CBS 101986</strain>
    </source>
</reference>
<dbReference type="OrthoDB" id="341421at2759"/>
<feature type="region of interest" description="Disordered" evidence="5">
    <location>
        <begin position="39"/>
        <end position="62"/>
    </location>
</feature>
<sequence>MVVFSFLLNHLWNLHRKFWAQVSRLFKSLQPPVILPNPREIKTQFEPPSRTEGPSMTITESDQSNQGRKLYLPLAKLSKCAKCDAQDAPDKKLRLCTACGETAYCSSECQKADWTKHKIHCGKTDRVDIQSFYPLLAAIMSSCHIHPDNIHPALTHQIVNDPNPGSGDIIKLPNADAAKLVVLGDPIAQHEVGTAKWWPAAASPRIRSKFLRRIVAEGLLLPIILATAVGLVGEMYTTTALSSSEEPGLQVTGKRRVRLTHNRSPISDIGIIAGTPRVTPQDRLVYYSLGGDFMMGQDPADHYWLYFTTLSGEELYLDCGMYTFNFAMMVDLHSYCQHGLPDIGIAPAFWFGREYQKAFPVAVMDQIGWKPKKRFSILREKRLERVLRGFTIRDEDVPLLLSLMDDIAGRTCTEREKKMLFAFYTNSSMVLRLNVKNREYLNFPKEPKVAIDMDPDEEEEGDREVYQEVHASYLAKLGRKVKNNKITLEQWRRAFEAWTNKPEEARIKMSKKSKSSTG</sequence>
<comment type="caution">
    <text evidence="7">The sequence shown here is derived from an EMBL/GenBank/DDBJ whole genome shotgun (WGS) entry which is preliminary data.</text>
</comment>
<dbReference type="Pfam" id="PF01753">
    <property type="entry name" value="zf-MYND"/>
    <property type="match status" value="1"/>
</dbReference>
<dbReference type="Gene3D" id="6.10.140.2220">
    <property type="match status" value="1"/>
</dbReference>
<evidence type="ECO:0000256" key="5">
    <source>
        <dbReference type="SAM" id="MobiDB-lite"/>
    </source>
</evidence>
<feature type="compositionally biased region" description="Polar residues" evidence="5">
    <location>
        <begin position="52"/>
        <end position="62"/>
    </location>
</feature>
<keyword evidence="3" id="KW-0862">Zinc</keyword>
<keyword evidence="8" id="KW-1185">Reference proteome</keyword>
<keyword evidence="1" id="KW-0479">Metal-binding</keyword>
<accession>A0A8H5B7P1</accession>
<feature type="domain" description="MYND-type" evidence="6">
    <location>
        <begin position="80"/>
        <end position="121"/>
    </location>
</feature>
<protein>
    <recommendedName>
        <fullName evidence="6">MYND-type domain-containing protein</fullName>
    </recommendedName>
</protein>
<dbReference type="GO" id="GO:0008270">
    <property type="term" value="F:zinc ion binding"/>
    <property type="evidence" value="ECO:0007669"/>
    <property type="project" value="UniProtKB-KW"/>
</dbReference>
<keyword evidence="2 4" id="KW-0863">Zinc-finger</keyword>
<organism evidence="7 8">
    <name type="scientific">Psilocybe cf. subviscida</name>
    <dbReference type="NCBI Taxonomy" id="2480587"/>
    <lineage>
        <taxon>Eukaryota</taxon>
        <taxon>Fungi</taxon>
        <taxon>Dikarya</taxon>
        <taxon>Basidiomycota</taxon>
        <taxon>Agaricomycotina</taxon>
        <taxon>Agaricomycetes</taxon>
        <taxon>Agaricomycetidae</taxon>
        <taxon>Agaricales</taxon>
        <taxon>Agaricineae</taxon>
        <taxon>Strophariaceae</taxon>
        <taxon>Psilocybe</taxon>
    </lineage>
</organism>